<evidence type="ECO:0000313" key="9">
    <source>
        <dbReference type="Proteomes" id="UP001223072"/>
    </source>
</evidence>
<gene>
    <name evidence="8" type="ORF">QFZ49_003286</name>
</gene>
<dbReference type="RefSeq" id="WP_307627170.1">
    <property type="nucleotide sequence ID" value="NZ_JAUSZS010000004.1"/>
</dbReference>
<comment type="caution">
    <text evidence="8">The sequence shown here is derived from an EMBL/GenBank/DDBJ whole genome shotgun (WGS) entry which is preliminary data.</text>
</comment>
<evidence type="ECO:0000256" key="7">
    <source>
        <dbReference type="SAM" id="MobiDB-lite"/>
    </source>
</evidence>
<evidence type="ECO:0000256" key="1">
    <source>
        <dbReference type="ARBA" id="ARBA00022722"/>
    </source>
</evidence>
<comment type="similarity">
    <text evidence="6">Belongs to the Vsr family.</text>
</comment>
<keyword evidence="9" id="KW-1185">Reference proteome</keyword>
<evidence type="ECO:0000313" key="8">
    <source>
        <dbReference type="EMBL" id="MDQ0933346.1"/>
    </source>
</evidence>
<dbReference type="GO" id="GO:0004519">
    <property type="term" value="F:endonuclease activity"/>
    <property type="evidence" value="ECO:0007669"/>
    <property type="project" value="UniProtKB-KW"/>
</dbReference>
<dbReference type="CDD" id="cd00221">
    <property type="entry name" value="Vsr"/>
    <property type="match status" value="1"/>
</dbReference>
<dbReference type="Proteomes" id="UP001223072">
    <property type="component" value="Unassembled WGS sequence"/>
</dbReference>
<dbReference type="GO" id="GO:0016787">
    <property type="term" value="F:hydrolase activity"/>
    <property type="evidence" value="ECO:0007669"/>
    <property type="project" value="UniProtKB-KW"/>
</dbReference>
<keyword evidence="3" id="KW-0227">DNA damage</keyword>
<accession>A0ABU0RMZ5</accession>
<protein>
    <submittedName>
        <fullName evidence="8">DNA mismatch endonuclease (Patch repair protein)</fullName>
        <ecNumber evidence="8">3.1.-.-</ecNumber>
    </submittedName>
</protein>
<evidence type="ECO:0000256" key="4">
    <source>
        <dbReference type="ARBA" id="ARBA00022801"/>
    </source>
</evidence>
<dbReference type="Pfam" id="PF03852">
    <property type="entry name" value="Vsr"/>
    <property type="match status" value="1"/>
</dbReference>
<reference evidence="8 9" key="1">
    <citation type="submission" date="2023-07" db="EMBL/GenBank/DDBJ databases">
        <title>Comparative genomics of wheat-associated soil bacteria to identify genetic determinants of phenazine resistance.</title>
        <authorList>
            <person name="Mouncey N."/>
        </authorList>
    </citation>
    <scope>NUCLEOTIDE SEQUENCE [LARGE SCALE GENOMIC DNA]</scope>
    <source>
        <strain evidence="8 9">W2I16</strain>
    </source>
</reference>
<keyword evidence="2 8" id="KW-0255">Endonuclease</keyword>
<proteinExistence type="inferred from homology"/>
<sequence>MTSPSKVPGPSLAPLGDQTTDGDDGEQRGGSQLSSRGEEADGSWVKTEKSAHLKGRRVRDTAPEVALRRALHRLGFRFRLQRRVGPRCTADFVLPKHHVAVFVDGCFWHGCPEHGAREFRGPNASRWTEKIQTNQARDQRNDQAARESGWEVVRVWECEIRKDSEVAAQRVAEVAGTGSAATRPLPSDSV</sequence>
<dbReference type="NCBIfam" id="TIGR00632">
    <property type="entry name" value="vsr"/>
    <property type="match status" value="1"/>
</dbReference>
<evidence type="ECO:0000256" key="2">
    <source>
        <dbReference type="ARBA" id="ARBA00022759"/>
    </source>
</evidence>
<evidence type="ECO:0000256" key="5">
    <source>
        <dbReference type="ARBA" id="ARBA00023204"/>
    </source>
</evidence>
<dbReference type="SUPFAM" id="SSF52980">
    <property type="entry name" value="Restriction endonuclease-like"/>
    <property type="match status" value="1"/>
</dbReference>
<keyword evidence="5" id="KW-0234">DNA repair</keyword>
<dbReference type="InterPro" id="IPR011335">
    <property type="entry name" value="Restrct_endonuc-II-like"/>
</dbReference>
<organism evidence="8 9">
    <name type="scientific">Streptomyces turgidiscabies</name>
    <dbReference type="NCBI Taxonomy" id="85558"/>
    <lineage>
        <taxon>Bacteria</taxon>
        <taxon>Bacillati</taxon>
        <taxon>Actinomycetota</taxon>
        <taxon>Actinomycetes</taxon>
        <taxon>Kitasatosporales</taxon>
        <taxon>Streptomycetaceae</taxon>
        <taxon>Streptomyces</taxon>
    </lineage>
</organism>
<dbReference type="InterPro" id="IPR004603">
    <property type="entry name" value="DNA_mismatch_endonuc_vsr"/>
</dbReference>
<evidence type="ECO:0000256" key="3">
    <source>
        <dbReference type="ARBA" id="ARBA00022763"/>
    </source>
</evidence>
<evidence type="ECO:0000256" key="6">
    <source>
        <dbReference type="ARBA" id="ARBA00029466"/>
    </source>
</evidence>
<keyword evidence="4 8" id="KW-0378">Hydrolase</keyword>
<feature type="region of interest" description="Disordered" evidence="7">
    <location>
        <begin position="1"/>
        <end position="58"/>
    </location>
</feature>
<dbReference type="EMBL" id="JAUSZS010000004">
    <property type="protein sequence ID" value="MDQ0933346.1"/>
    <property type="molecule type" value="Genomic_DNA"/>
</dbReference>
<dbReference type="Gene3D" id="3.40.960.10">
    <property type="entry name" value="VSR Endonuclease"/>
    <property type="match status" value="1"/>
</dbReference>
<name>A0ABU0RMZ5_9ACTN</name>
<keyword evidence="1" id="KW-0540">Nuclease</keyword>
<dbReference type="EC" id="3.1.-.-" evidence="8"/>